<dbReference type="OrthoDB" id="2745177at2759"/>
<dbReference type="Proteomes" id="UP000230002">
    <property type="component" value="Unassembled WGS sequence"/>
</dbReference>
<feature type="compositionally biased region" description="Low complexity" evidence="1">
    <location>
        <begin position="15"/>
        <end position="39"/>
    </location>
</feature>
<name>A0A2G8RTI8_9APHY</name>
<evidence type="ECO:0000256" key="1">
    <source>
        <dbReference type="SAM" id="MobiDB-lite"/>
    </source>
</evidence>
<dbReference type="SUPFAM" id="SSF81383">
    <property type="entry name" value="F-box domain"/>
    <property type="match status" value="1"/>
</dbReference>
<evidence type="ECO:0000313" key="3">
    <source>
        <dbReference type="Proteomes" id="UP000230002"/>
    </source>
</evidence>
<dbReference type="AlphaFoldDB" id="A0A2G8RTI8"/>
<organism evidence="2 3">
    <name type="scientific">Ganoderma sinense ZZ0214-1</name>
    <dbReference type="NCBI Taxonomy" id="1077348"/>
    <lineage>
        <taxon>Eukaryota</taxon>
        <taxon>Fungi</taxon>
        <taxon>Dikarya</taxon>
        <taxon>Basidiomycota</taxon>
        <taxon>Agaricomycotina</taxon>
        <taxon>Agaricomycetes</taxon>
        <taxon>Polyporales</taxon>
        <taxon>Polyporaceae</taxon>
        <taxon>Ganoderma</taxon>
    </lineage>
</organism>
<evidence type="ECO:0000313" key="2">
    <source>
        <dbReference type="EMBL" id="PIL24835.1"/>
    </source>
</evidence>
<proteinExistence type="predicted"/>
<protein>
    <recommendedName>
        <fullName evidence="4">F-box domain-containing protein</fullName>
    </recommendedName>
</protein>
<gene>
    <name evidence="2" type="ORF">GSI_12721</name>
</gene>
<keyword evidence="3" id="KW-1185">Reference proteome</keyword>
<comment type="caution">
    <text evidence="2">The sequence shown here is derived from an EMBL/GenBank/DDBJ whole genome shotgun (WGS) entry which is preliminary data.</text>
</comment>
<sequence length="675" mass="77056">MPPRKKAKIDHPQEGTTTSTGRTTRARSKAANAVTAADASDVQPPDVASAAPGAAKLQRGCLKDILNFAIEIQLMIFENLHPQDLFNLSRTAKIFHGFFLHHSNEVLWEAALKNADDLPTRPPWMSIPSFIHLLYLTRCHNCGCPNIRKVVIWEWFARFCSKCLPSVTYDSPHVERRFSDSAGCTIYRDYVLHRIDAPTTAEPRDRSYERYVPYWNLPEKINWYLKRDVDELIAQWSALPQPVDSDAAKAIQTQYRKDFVDRRKHAAQCEGWYLRREEDRKDDLRNGRIDRFWDIVDKLKEEGWKKDLDFLGSKGLEKMSCFPVVRQSAKLTNKGWEKVQKTLRGFLTETRKARLQKEREDLIRHRFAELDAAIIAHCVTIPRDATMVCHPLALDFALSSDIEPLVNAPSSKDITCESFTAMIPKLVTGWEARQRKYLKFLLGQFITEVPASVDILDLAISVVYMGTRSGYDTVRTMRYPYLLARSPFRSIDPRDHGSFMSGHYAAPVVRDRGMGPFDLKKLDEKRVEVGIKWMRNIVTKLGLDADTATLADLERCEARVRCLKCAEEGENSGAYTWEAAFAHTAKHNTTRFESRNAYPRSSHNRWGRVNKADMPKVKEREAVAHALMVGSNCVWSCALHNIEDADGAITDGTIFWSPIDNTDFMKVKKPAVDLC</sequence>
<feature type="region of interest" description="Disordered" evidence="1">
    <location>
        <begin position="1"/>
        <end position="46"/>
    </location>
</feature>
<dbReference type="InterPro" id="IPR036047">
    <property type="entry name" value="F-box-like_dom_sf"/>
</dbReference>
<dbReference type="EMBL" id="AYKW01000056">
    <property type="protein sequence ID" value="PIL24835.1"/>
    <property type="molecule type" value="Genomic_DNA"/>
</dbReference>
<evidence type="ECO:0008006" key="4">
    <source>
        <dbReference type="Google" id="ProtNLM"/>
    </source>
</evidence>
<accession>A0A2G8RTI8</accession>
<reference evidence="2 3" key="1">
    <citation type="journal article" date="2015" name="Sci. Rep.">
        <title>Chromosome-level genome map provides insights into diverse defense mechanisms in the medicinal fungus Ganoderma sinense.</title>
        <authorList>
            <person name="Zhu Y."/>
            <person name="Xu J."/>
            <person name="Sun C."/>
            <person name="Zhou S."/>
            <person name="Xu H."/>
            <person name="Nelson D.R."/>
            <person name="Qian J."/>
            <person name="Song J."/>
            <person name="Luo H."/>
            <person name="Xiang L."/>
            <person name="Li Y."/>
            <person name="Xu Z."/>
            <person name="Ji A."/>
            <person name="Wang L."/>
            <person name="Lu S."/>
            <person name="Hayward A."/>
            <person name="Sun W."/>
            <person name="Li X."/>
            <person name="Schwartz D.C."/>
            <person name="Wang Y."/>
            <person name="Chen S."/>
        </authorList>
    </citation>
    <scope>NUCLEOTIDE SEQUENCE [LARGE SCALE GENOMIC DNA]</scope>
    <source>
        <strain evidence="2 3">ZZ0214-1</strain>
    </source>
</reference>